<evidence type="ECO:0000256" key="3">
    <source>
        <dbReference type="ARBA" id="ARBA00022448"/>
    </source>
</evidence>
<feature type="transmembrane region" description="Helical" evidence="8">
    <location>
        <begin position="203"/>
        <end position="222"/>
    </location>
</feature>
<sequence>MGESLLFSLNSTMPLFFIMVLGWLLHRKNFLTDDFVAMANKFVFHVALPVQLFRDLATMDVRASFDGAYVLFCAAATTASILVIWVLAKLLLKDKHIVGEFVQACYRSSAAILGAAFIQNIYGTSGMSGLMILGSVPLYNIFAVVILTLESPSLSRSAKSGMGEKIKKSLKGIVTNPILLGIAAGFVWSLLRLPMPTMVNKTLTSLAGLTSPLALLAIGAGFKGRAALAYLKPTAVATVTKLILLPAIFLPMAVHFGFTDQKLVALLVMLGSVTTPAGYVMAKQMGHEGTLTGSVCVTTTFFSALTLTFWVFWARSNGFIA</sequence>
<feature type="transmembrane region" description="Helical" evidence="8">
    <location>
        <begin position="263"/>
        <end position="282"/>
    </location>
</feature>
<evidence type="ECO:0000256" key="7">
    <source>
        <dbReference type="ARBA" id="ARBA00023136"/>
    </source>
</evidence>
<dbReference type="InterPro" id="IPR038770">
    <property type="entry name" value="Na+/solute_symporter_sf"/>
</dbReference>
<dbReference type="Proteomes" id="UP000220005">
    <property type="component" value="Unassembled WGS sequence"/>
</dbReference>
<comment type="caution">
    <text evidence="9">The sequence shown here is derived from an EMBL/GenBank/DDBJ whole genome shotgun (WGS) entry which is preliminary data.</text>
</comment>
<organism evidence="9 10">
    <name type="scientific">Faecalibacterium prausnitzii</name>
    <dbReference type="NCBI Taxonomy" id="853"/>
    <lineage>
        <taxon>Bacteria</taxon>
        <taxon>Bacillati</taxon>
        <taxon>Bacillota</taxon>
        <taxon>Clostridia</taxon>
        <taxon>Eubacteriales</taxon>
        <taxon>Oscillospiraceae</taxon>
        <taxon>Faecalibacterium</taxon>
    </lineage>
</organism>
<feature type="transmembrane region" description="Helical" evidence="8">
    <location>
        <begin position="294"/>
        <end position="313"/>
    </location>
</feature>
<feature type="transmembrane region" description="Helical" evidence="8">
    <location>
        <begin position="128"/>
        <end position="149"/>
    </location>
</feature>
<gene>
    <name evidence="9" type="ORF">CGS58_10190</name>
</gene>
<dbReference type="GO" id="GO:0005886">
    <property type="term" value="C:plasma membrane"/>
    <property type="evidence" value="ECO:0007669"/>
    <property type="project" value="UniProtKB-SubCell"/>
</dbReference>
<dbReference type="Pfam" id="PF03547">
    <property type="entry name" value="Mem_trans"/>
    <property type="match status" value="1"/>
</dbReference>
<reference evidence="9 10" key="1">
    <citation type="journal article" date="2017" name="Front. Microbiol.">
        <title>New Insights into the Diversity of the Genus Faecalibacterium.</title>
        <authorList>
            <person name="Benevides L."/>
            <person name="Burman S."/>
            <person name="Martin R."/>
            <person name="Robert V."/>
            <person name="Thomas M."/>
            <person name="Miquel S."/>
            <person name="Chain F."/>
            <person name="Sokol H."/>
            <person name="Bermudez-Humaran L.G."/>
            <person name="Morrison M."/>
            <person name="Langella P."/>
            <person name="Azevedo V.A."/>
            <person name="Chatel J.M."/>
            <person name="Soares S."/>
        </authorList>
    </citation>
    <scope>NUCLEOTIDE SEQUENCE [LARGE SCALE GENOMIC DNA]</scope>
    <source>
        <strain evidence="9 10">CNCM I 4575</strain>
    </source>
</reference>
<evidence type="ECO:0000256" key="1">
    <source>
        <dbReference type="ARBA" id="ARBA00004651"/>
    </source>
</evidence>
<evidence type="ECO:0000313" key="10">
    <source>
        <dbReference type="Proteomes" id="UP000220005"/>
    </source>
</evidence>
<feature type="transmembrane region" description="Helical" evidence="8">
    <location>
        <begin position="170"/>
        <end position="191"/>
    </location>
</feature>
<protein>
    <recommendedName>
        <fullName evidence="11">AEC family transporter</fullName>
    </recommendedName>
</protein>
<feature type="transmembrane region" description="Helical" evidence="8">
    <location>
        <begin position="234"/>
        <end position="257"/>
    </location>
</feature>
<dbReference type="Gene3D" id="1.20.1530.20">
    <property type="match status" value="1"/>
</dbReference>
<feature type="transmembrane region" description="Helical" evidence="8">
    <location>
        <begin position="69"/>
        <end position="92"/>
    </location>
</feature>
<evidence type="ECO:0000256" key="5">
    <source>
        <dbReference type="ARBA" id="ARBA00022692"/>
    </source>
</evidence>
<dbReference type="GO" id="GO:0055085">
    <property type="term" value="P:transmembrane transport"/>
    <property type="evidence" value="ECO:0007669"/>
    <property type="project" value="InterPro"/>
</dbReference>
<keyword evidence="5 8" id="KW-0812">Transmembrane</keyword>
<keyword evidence="6 8" id="KW-1133">Transmembrane helix</keyword>
<feature type="transmembrane region" description="Helical" evidence="8">
    <location>
        <begin position="6"/>
        <end position="26"/>
    </location>
</feature>
<evidence type="ECO:0000313" key="9">
    <source>
        <dbReference type="EMBL" id="PDX80862.1"/>
    </source>
</evidence>
<dbReference type="AlphaFoldDB" id="A0A2A7AP62"/>
<keyword evidence="3" id="KW-0813">Transport</keyword>
<dbReference type="RefSeq" id="WP_097839791.1">
    <property type="nucleotide sequence ID" value="NZ_NMTY01000024.1"/>
</dbReference>
<evidence type="ECO:0000256" key="2">
    <source>
        <dbReference type="ARBA" id="ARBA00010145"/>
    </source>
</evidence>
<evidence type="ECO:0000256" key="6">
    <source>
        <dbReference type="ARBA" id="ARBA00022989"/>
    </source>
</evidence>
<accession>A0A2A7AP62</accession>
<dbReference type="EMBL" id="NMTY01000024">
    <property type="protein sequence ID" value="PDX80862.1"/>
    <property type="molecule type" value="Genomic_DNA"/>
</dbReference>
<dbReference type="InterPro" id="IPR004776">
    <property type="entry name" value="Mem_transp_PIN-like"/>
</dbReference>
<dbReference type="PANTHER" id="PTHR36838">
    <property type="entry name" value="AUXIN EFFLUX CARRIER FAMILY PROTEIN"/>
    <property type="match status" value="1"/>
</dbReference>
<keyword evidence="4" id="KW-1003">Cell membrane</keyword>
<comment type="subcellular location">
    <subcellularLocation>
        <location evidence="1">Cell membrane</location>
        <topology evidence="1">Multi-pass membrane protein</topology>
    </subcellularLocation>
</comment>
<evidence type="ECO:0008006" key="11">
    <source>
        <dbReference type="Google" id="ProtNLM"/>
    </source>
</evidence>
<proteinExistence type="inferred from homology"/>
<keyword evidence="7 8" id="KW-0472">Membrane</keyword>
<evidence type="ECO:0000256" key="4">
    <source>
        <dbReference type="ARBA" id="ARBA00022475"/>
    </source>
</evidence>
<dbReference type="PANTHER" id="PTHR36838:SF4">
    <property type="entry name" value="AUXIN EFFLUX CARRIER FAMILY PROTEIN"/>
    <property type="match status" value="1"/>
</dbReference>
<evidence type="ECO:0000256" key="8">
    <source>
        <dbReference type="SAM" id="Phobius"/>
    </source>
</evidence>
<name>A0A2A7AP62_9FIRM</name>
<comment type="similarity">
    <text evidence="2">Belongs to the auxin efflux carrier (TC 2.A.69) family.</text>
</comment>